<sequence length="273" mass="30224">MLANGLMFGYLLANIPLKLAAILHASGDLFGLFFLSVKRCSTLISAPKRAIFWLLFKRQLFNIALKSIYINVLIALLLSSLVMSRAYTLLPEGMLFSDYYAKFFVTVVVREVGPMFSALILIARSATAITFEMGHLKLHNQFEALKAQGMDPLAIFLLPVLFAFPLSLLMMQLIFVLVCLFSSYLFINFSYQADLPLQHFVQLISTQISAVDVITSILKVLFGGILIGLICIYFGSKVGNRFTEISRAIASATSLQLLLVVSINVALSIVGYL</sequence>
<accession>A0A136A1X6</accession>
<dbReference type="Proteomes" id="UP000070299">
    <property type="component" value="Unassembled WGS sequence"/>
</dbReference>
<feature type="transmembrane region" description="Helical" evidence="1">
    <location>
        <begin position="213"/>
        <end position="236"/>
    </location>
</feature>
<evidence type="ECO:0000256" key="1">
    <source>
        <dbReference type="SAM" id="Phobius"/>
    </source>
</evidence>
<dbReference type="AlphaFoldDB" id="A0A136A1X6"/>
<keyword evidence="1" id="KW-0812">Transmembrane</keyword>
<organism evidence="2 3">
    <name type="scientific">Paraglaciecola hydrolytica</name>
    <dbReference type="NCBI Taxonomy" id="1799789"/>
    <lineage>
        <taxon>Bacteria</taxon>
        <taxon>Pseudomonadati</taxon>
        <taxon>Pseudomonadota</taxon>
        <taxon>Gammaproteobacteria</taxon>
        <taxon>Alteromonadales</taxon>
        <taxon>Alteromonadaceae</taxon>
        <taxon>Paraglaciecola</taxon>
    </lineage>
</organism>
<evidence type="ECO:0000313" key="3">
    <source>
        <dbReference type="Proteomes" id="UP000070299"/>
    </source>
</evidence>
<dbReference type="EMBL" id="LSNE01000005">
    <property type="protein sequence ID" value="KXI29239.1"/>
    <property type="molecule type" value="Genomic_DNA"/>
</dbReference>
<keyword evidence="3" id="KW-1185">Reference proteome</keyword>
<dbReference type="InterPro" id="IPR030802">
    <property type="entry name" value="Permease_MalE"/>
</dbReference>
<dbReference type="PANTHER" id="PTHR30188">
    <property type="entry name" value="ABC TRANSPORTER PERMEASE PROTEIN-RELATED"/>
    <property type="match status" value="1"/>
</dbReference>
<dbReference type="PANTHER" id="PTHR30188:SF4">
    <property type="entry name" value="PROTEIN TRIGALACTOSYLDIACYLGLYCEROL 1, CHLOROPLASTIC"/>
    <property type="match status" value="1"/>
</dbReference>
<evidence type="ECO:0008006" key="4">
    <source>
        <dbReference type="Google" id="ProtNLM"/>
    </source>
</evidence>
<feature type="transmembrane region" description="Helical" evidence="1">
    <location>
        <begin position="68"/>
        <end position="87"/>
    </location>
</feature>
<proteinExistence type="predicted"/>
<feature type="transmembrane region" description="Helical" evidence="1">
    <location>
        <begin position="154"/>
        <end position="187"/>
    </location>
</feature>
<dbReference type="Pfam" id="PF02405">
    <property type="entry name" value="MlaE"/>
    <property type="match status" value="1"/>
</dbReference>
<dbReference type="GO" id="GO:0043190">
    <property type="term" value="C:ATP-binding cassette (ABC) transporter complex"/>
    <property type="evidence" value="ECO:0007669"/>
    <property type="project" value="InterPro"/>
</dbReference>
<reference evidence="3" key="1">
    <citation type="submission" date="2016-02" db="EMBL/GenBank/DDBJ databases">
        <authorList>
            <person name="Schultz-Johansen M."/>
            <person name="Glaring M.A."/>
            <person name="Bech P.K."/>
            <person name="Stougaard P."/>
        </authorList>
    </citation>
    <scope>NUCLEOTIDE SEQUENCE [LARGE SCALE GENOMIC DNA]</scope>
    <source>
        <strain evidence="3">S66</strain>
    </source>
</reference>
<dbReference type="GO" id="GO:0005548">
    <property type="term" value="F:phospholipid transporter activity"/>
    <property type="evidence" value="ECO:0007669"/>
    <property type="project" value="TreeGrafter"/>
</dbReference>
<feature type="transmembrane region" description="Helical" evidence="1">
    <location>
        <begin position="99"/>
        <end position="123"/>
    </location>
</feature>
<feature type="transmembrane region" description="Helical" evidence="1">
    <location>
        <begin position="15"/>
        <end position="35"/>
    </location>
</feature>
<feature type="transmembrane region" description="Helical" evidence="1">
    <location>
        <begin position="248"/>
        <end position="272"/>
    </location>
</feature>
<keyword evidence="1" id="KW-1133">Transmembrane helix</keyword>
<evidence type="ECO:0000313" key="2">
    <source>
        <dbReference type="EMBL" id="KXI29239.1"/>
    </source>
</evidence>
<keyword evidence="1" id="KW-0472">Membrane</keyword>
<name>A0A136A1X6_9ALTE</name>
<gene>
    <name evidence="2" type="ORF">AX660_13920</name>
</gene>
<protein>
    <recommendedName>
        <fullName evidence="4">ABC transporter permease</fullName>
    </recommendedName>
</protein>
<dbReference type="STRING" id="1799789.AX660_13920"/>
<comment type="caution">
    <text evidence="2">The sequence shown here is derived from an EMBL/GenBank/DDBJ whole genome shotgun (WGS) entry which is preliminary data.</text>
</comment>